<keyword evidence="2" id="KW-0479">Metal-binding</keyword>
<organism evidence="6 7">
    <name type="scientific">Urochloa decumbens</name>
    <dbReference type="NCBI Taxonomy" id="240449"/>
    <lineage>
        <taxon>Eukaryota</taxon>
        <taxon>Viridiplantae</taxon>
        <taxon>Streptophyta</taxon>
        <taxon>Embryophyta</taxon>
        <taxon>Tracheophyta</taxon>
        <taxon>Spermatophyta</taxon>
        <taxon>Magnoliopsida</taxon>
        <taxon>Liliopsida</taxon>
        <taxon>Poales</taxon>
        <taxon>Poaceae</taxon>
        <taxon>PACMAD clade</taxon>
        <taxon>Panicoideae</taxon>
        <taxon>Panicodae</taxon>
        <taxon>Paniceae</taxon>
        <taxon>Melinidinae</taxon>
        <taxon>Urochloa</taxon>
    </lineage>
</organism>
<evidence type="ECO:0000313" key="6">
    <source>
        <dbReference type="EMBL" id="CAL5030374.1"/>
    </source>
</evidence>
<feature type="domain" description="FLZ-type" evidence="5">
    <location>
        <begin position="24"/>
        <end position="68"/>
    </location>
</feature>
<dbReference type="AlphaFoldDB" id="A0ABC9D2B6"/>
<evidence type="ECO:0000256" key="1">
    <source>
        <dbReference type="ARBA" id="ARBA00009374"/>
    </source>
</evidence>
<evidence type="ECO:0000313" key="7">
    <source>
        <dbReference type="Proteomes" id="UP001497457"/>
    </source>
</evidence>
<dbReference type="EMBL" id="OZ075141">
    <property type="protein sequence ID" value="CAL5030374.1"/>
    <property type="molecule type" value="Genomic_DNA"/>
</dbReference>
<dbReference type="PANTHER" id="PTHR46057">
    <property type="entry name" value="FCS-LIKE ZINC FINGER 1-RELATED"/>
    <property type="match status" value="1"/>
</dbReference>
<accession>A0ABC9D2B6</accession>
<evidence type="ECO:0000259" key="5">
    <source>
        <dbReference type="PROSITE" id="PS51795"/>
    </source>
</evidence>
<dbReference type="InterPro" id="IPR044533">
    <property type="entry name" value="FLZ1/2/3"/>
</dbReference>
<sequence length="105" mass="11251">MASSAACAAGFFLDANPPCEPSALALDACALCARPLGGGIDIFMYRGDTPFCSEECRYEQMQLDAVRARRAARSAGRRRQQQYSSSGAESARGQHQESRKVSVAS</sequence>
<proteinExistence type="inferred from homology"/>
<dbReference type="GO" id="GO:0046872">
    <property type="term" value="F:metal ion binding"/>
    <property type="evidence" value="ECO:0007669"/>
    <property type="project" value="UniProtKB-KW"/>
</dbReference>
<name>A0ABC9D2B6_9POAL</name>
<feature type="zinc finger region" description="FLZ-type" evidence="3">
    <location>
        <begin position="24"/>
        <end position="68"/>
    </location>
</feature>
<reference evidence="7" key="1">
    <citation type="submission" date="2024-06" db="EMBL/GenBank/DDBJ databases">
        <authorList>
            <person name="Ryan C."/>
        </authorList>
    </citation>
    <scope>NUCLEOTIDE SEQUENCE [LARGE SCALE GENOMIC DNA]</scope>
</reference>
<dbReference type="PROSITE" id="PS51795">
    <property type="entry name" value="ZF_FLZ"/>
    <property type="match status" value="1"/>
</dbReference>
<protein>
    <recommendedName>
        <fullName evidence="5">FLZ-type domain-containing protein</fullName>
    </recommendedName>
</protein>
<keyword evidence="7" id="KW-1185">Reference proteome</keyword>
<dbReference type="Pfam" id="PF04570">
    <property type="entry name" value="zf-FLZ"/>
    <property type="match status" value="1"/>
</dbReference>
<dbReference type="InterPro" id="IPR007650">
    <property type="entry name" value="Zf-FLZ_dom"/>
</dbReference>
<reference evidence="6 7" key="2">
    <citation type="submission" date="2024-10" db="EMBL/GenBank/DDBJ databases">
        <authorList>
            <person name="Ryan C."/>
        </authorList>
    </citation>
    <scope>NUCLEOTIDE SEQUENCE [LARGE SCALE GENOMIC DNA]</scope>
</reference>
<dbReference type="PANTHER" id="PTHR46057:SF40">
    <property type="entry name" value="OS04G0586100 PROTEIN"/>
    <property type="match status" value="1"/>
</dbReference>
<evidence type="ECO:0000256" key="2">
    <source>
        <dbReference type="ARBA" id="ARBA00022723"/>
    </source>
</evidence>
<feature type="compositionally biased region" description="Basic and acidic residues" evidence="4">
    <location>
        <begin position="92"/>
        <end position="105"/>
    </location>
</feature>
<feature type="region of interest" description="Disordered" evidence="4">
    <location>
        <begin position="69"/>
        <end position="105"/>
    </location>
</feature>
<comment type="similarity">
    <text evidence="1">Belongs to the FLZ family.</text>
</comment>
<dbReference type="Proteomes" id="UP001497457">
    <property type="component" value="Chromosome 31b"/>
</dbReference>
<feature type="compositionally biased region" description="Basic residues" evidence="4">
    <location>
        <begin position="69"/>
        <end position="80"/>
    </location>
</feature>
<gene>
    <name evidence="6" type="ORF">URODEC1_LOCUS80937</name>
</gene>
<evidence type="ECO:0000256" key="3">
    <source>
        <dbReference type="PROSITE-ProRule" id="PRU01131"/>
    </source>
</evidence>
<evidence type="ECO:0000256" key="4">
    <source>
        <dbReference type="SAM" id="MobiDB-lite"/>
    </source>
</evidence>